<feature type="transmembrane region" description="Helical" evidence="6">
    <location>
        <begin position="296"/>
        <end position="318"/>
    </location>
</feature>
<dbReference type="InterPro" id="IPR036259">
    <property type="entry name" value="MFS_trans_sf"/>
</dbReference>
<feature type="transmembrane region" description="Helical" evidence="6">
    <location>
        <begin position="33"/>
        <end position="55"/>
    </location>
</feature>
<comment type="caution">
    <text evidence="8">The sequence shown here is derived from an EMBL/GenBank/DDBJ whole genome shotgun (WGS) entry which is preliminary data.</text>
</comment>
<evidence type="ECO:0000259" key="7">
    <source>
        <dbReference type="PROSITE" id="PS50850"/>
    </source>
</evidence>
<evidence type="ECO:0000256" key="3">
    <source>
        <dbReference type="ARBA" id="ARBA00022692"/>
    </source>
</evidence>
<dbReference type="RefSeq" id="WP_102570034.1">
    <property type="nucleotide sequence ID" value="NZ_PNRP01000002.1"/>
</dbReference>
<feature type="transmembrane region" description="Helical" evidence="6">
    <location>
        <begin position="208"/>
        <end position="228"/>
    </location>
</feature>
<feature type="transmembrane region" description="Helical" evidence="6">
    <location>
        <begin position="330"/>
        <end position="349"/>
    </location>
</feature>
<dbReference type="GO" id="GO:0022857">
    <property type="term" value="F:transmembrane transporter activity"/>
    <property type="evidence" value="ECO:0007669"/>
    <property type="project" value="InterPro"/>
</dbReference>
<reference evidence="8 9" key="1">
    <citation type="submission" date="2018-11" db="EMBL/GenBank/DDBJ databases">
        <title>Species Designations Belie Phenotypic and Genotypic Heterogeneity in Oral Streptococci.</title>
        <authorList>
            <person name="Velsko I."/>
        </authorList>
    </citation>
    <scope>NUCLEOTIDE SEQUENCE [LARGE SCALE GENOMIC DNA]</scope>
    <source>
        <strain evidence="8 9">KLC02</strain>
    </source>
</reference>
<dbReference type="EMBL" id="RJOO01000001">
    <property type="protein sequence ID" value="RSJ24156.1"/>
    <property type="molecule type" value="Genomic_DNA"/>
</dbReference>
<dbReference type="PANTHER" id="PTHR23530:SF1">
    <property type="entry name" value="PERMEASE, MAJOR FACILITATOR SUPERFAMILY-RELATED"/>
    <property type="match status" value="1"/>
</dbReference>
<dbReference type="AlphaFoldDB" id="A0AAE8G1J0"/>
<evidence type="ECO:0000256" key="4">
    <source>
        <dbReference type="ARBA" id="ARBA00022989"/>
    </source>
</evidence>
<feature type="transmembrane region" description="Helical" evidence="6">
    <location>
        <begin position="361"/>
        <end position="379"/>
    </location>
</feature>
<accession>A0AAE8G1J0</accession>
<feature type="transmembrane region" description="Helical" evidence="6">
    <location>
        <begin position="159"/>
        <end position="178"/>
    </location>
</feature>
<feature type="transmembrane region" description="Helical" evidence="6">
    <location>
        <begin position="136"/>
        <end position="153"/>
    </location>
</feature>
<organism evidence="8 9">
    <name type="scientific">Streptococcus intermedius</name>
    <dbReference type="NCBI Taxonomy" id="1338"/>
    <lineage>
        <taxon>Bacteria</taxon>
        <taxon>Bacillati</taxon>
        <taxon>Bacillota</taxon>
        <taxon>Bacilli</taxon>
        <taxon>Lactobacillales</taxon>
        <taxon>Streptococcaceae</taxon>
        <taxon>Streptococcus</taxon>
        <taxon>Streptococcus anginosus group</taxon>
    </lineage>
</organism>
<evidence type="ECO:0000256" key="6">
    <source>
        <dbReference type="SAM" id="Phobius"/>
    </source>
</evidence>
<protein>
    <submittedName>
        <fullName evidence="8">Multidrug resistance protein D</fullName>
    </submittedName>
</protein>
<evidence type="ECO:0000256" key="1">
    <source>
        <dbReference type="ARBA" id="ARBA00004651"/>
    </source>
</evidence>
<evidence type="ECO:0000313" key="8">
    <source>
        <dbReference type="EMBL" id="RSJ24156.1"/>
    </source>
</evidence>
<name>A0AAE8G1J0_STRIT</name>
<comment type="subcellular location">
    <subcellularLocation>
        <location evidence="1">Cell membrane</location>
        <topology evidence="1">Multi-pass membrane protein</topology>
    </subcellularLocation>
</comment>
<sequence>MSVSNKYLGYYFFSNLVFQKSIFMIFLTTQKGISASQISVLEVALLASVFLIELPAGIIGDKYGRKFSVVTGLILLSLSSLGFIISNSFLIFILLFAIEGAGMAFISGADEALLYDNLKIRSKENDFLKTLSNARTLSYVALAIAAILGGILQEYSWNMVYGLSSLMMLVAVLFITGIPETFSKDESKALNIRESVVSFFKSKEGNSVIVLFITLSIFEGTALSFIMFSQHFFHITGIDTAAVSIIVTLGRFLTGFSIFITPRLEKKFPTKAIVLTAMSITGFSFFIPILNMKNPYLIIYIVATSLPYISSLLNINIIHKLTPSEIRASILSLGSAISSIMLGINYLLIGFTLDIFGLRSTILTLGIINVASILLYFLIYKNNIEEISNGKV</sequence>
<dbReference type="Gene3D" id="1.20.1250.20">
    <property type="entry name" value="MFS general substrate transporter like domains"/>
    <property type="match status" value="1"/>
</dbReference>
<keyword evidence="2" id="KW-0813">Transport</keyword>
<keyword evidence="3 6" id="KW-0812">Transmembrane</keyword>
<gene>
    <name evidence="8" type="ORF">D8827_00025</name>
</gene>
<feature type="transmembrane region" description="Helical" evidence="6">
    <location>
        <begin position="240"/>
        <end position="260"/>
    </location>
</feature>
<feature type="transmembrane region" description="Helical" evidence="6">
    <location>
        <begin position="7"/>
        <end position="27"/>
    </location>
</feature>
<feature type="domain" description="Major facilitator superfamily (MFS) profile" evidence="7">
    <location>
        <begin position="1"/>
        <end position="384"/>
    </location>
</feature>
<evidence type="ECO:0000256" key="2">
    <source>
        <dbReference type="ARBA" id="ARBA00022448"/>
    </source>
</evidence>
<dbReference type="PROSITE" id="PS50850">
    <property type="entry name" value="MFS"/>
    <property type="match status" value="1"/>
</dbReference>
<evidence type="ECO:0000313" key="9">
    <source>
        <dbReference type="Proteomes" id="UP000267137"/>
    </source>
</evidence>
<dbReference type="GO" id="GO:0005886">
    <property type="term" value="C:plasma membrane"/>
    <property type="evidence" value="ECO:0007669"/>
    <property type="project" value="UniProtKB-SubCell"/>
</dbReference>
<dbReference type="Proteomes" id="UP000267137">
    <property type="component" value="Unassembled WGS sequence"/>
</dbReference>
<keyword evidence="4 6" id="KW-1133">Transmembrane helix</keyword>
<dbReference type="SUPFAM" id="SSF103473">
    <property type="entry name" value="MFS general substrate transporter"/>
    <property type="match status" value="1"/>
</dbReference>
<feature type="transmembrane region" description="Helical" evidence="6">
    <location>
        <begin position="272"/>
        <end position="290"/>
    </location>
</feature>
<feature type="transmembrane region" description="Helical" evidence="6">
    <location>
        <begin position="67"/>
        <end position="85"/>
    </location>
</feature>
<keyword evidence="5 6" id="KW-0472">Membrane</keyword>
<dbReference type="Pfam" id="PF07690">
    <property type="entry name" value="MFS_1"/>
    <property type="match status" value="1"/>
</dbReference>
<dbReference type="InterPro" id="IPR020846">
    <property type="entry name" value="MFS_dom"/>
</dbReference>
<proteinExistence type="predicted"/>
<feature type="transmembrane region" description="Helical" evidence="6">
    <location>
        <begin position="91"/>
        <end position="115"/>
    </location>
</feature>
<evidence type="ECO:0000256" key="5">
    <source>
        <dbReference type="ARBA" id="ARBA00023136"/>
    </source>
</evidence>
<dbReference type="InterPro" id="IPR053160">
    <property type="entry name" value="MFS_DHA3_Transporter"/>
</dbReference>
<dbReference type="InterPro" id="IPR011701">
    <property type="entry name" value="MFS"/>
</dbReference>
<dbReference type="PANTHER" id="PTHR23530">
    <property type="entry name" value="TRANSPORT PROTEIN-RELATED"/>
    <property type="match status" value="1"/>
</dbReference>